<dbReference type="EC" id="2.7.13.3" evidence="2"/>
<evidence type="ECO:0000256" key="5">
    <source>
        <dbReference type="ARBA" id="ARBA00023012"/>
    </source>
</evidence>
<gene>
    <name evidence="7" type="ORF">CFX0092_B0143</name>
</gene>
<dbReference type="Gene3D" id="3.30.565.10">
    <property type="entry name" value="Histidine kinase-like ATPase, C-terminal domain"/>
    <property type="match status" value="1"/>
</dbReference>
<evidence type="ECO:0000256" key="3">
    <source>
        <dbReference type="ARBA" id="ARBA00022553"/>
    </source>
</evidence>
<dbReference type="AlphaFoldDB" id="A0A170PJK3"/>
<evidence type="ECO:0000259" key="6">
    <source>
        <dbReference type="PROSITE" id="PS50109"/>
    </source>
</evidence>
<dbReference type="Pfam" id="PF00512">
    <property type="entry name" value="HisKA"/>
    <property type="match status" value="1"/>
</dbReference>
<keyword evidence="4 7" id="KW-0808">Transferase</keyword>
<keyword evidence="5" id="KW-0902">Two-component regulatory system</keyword>
<dbReference type="InterPro" id="IPR003594">
    <property type="entry name" value="HATPase_dom"/>
</dbReference>
<dbReference type="OrthoDB" id="9777816at2"/>
<reference evidence="7" key="1">
    <citation type="submission" date="2016-01" db="EMBL/GenBank/DDBJ databases">
        <authorList>
            <person name="Mcilroy J.S."/>
            <person name="Karst M S."/>
            <person name="Albertsen M."/>
        </authorList>
    </citation>
    <scope>NUCLEOTIDE SEQUENCE</scope>
    <source>
        <strain evidence="7">Cfx-K</strain>
    </source>
</reference>
<dbReference type="Gene3D" id="1.10.287.130">
    <property type="match status" value="1"/>
</dbReference>
<dbReference type="InterPro" id="IPR036097">
    <property type="entry name" value="HisK_dim/P_sf"/>
</dbReference>
<dbReference type="RefSeq" id="WP_095045057.1">
    <property type="nucleotide sequence ID" value="NZ_LN890656.1"/>
</dbReference>
<dbReference type="PRINTS" id="PR00344">
    <property type="entry name" value="BCTRLSENSOR"/>
</dbReference>
<dbReference type="SUPFAM" id="SSF47384">
    <property type="entry name" value="Homodimeric domain of signal transducing histidine kinase"/>
    <property type="match status" value="1"/>
</dbReference>
<dbReference type="SMART" id="SM00091">
    <property type="entry name" value="PAS"/>
    <property type="match status" value="1"/>
</dbReference>
<name>A0A170PJK3_9CHLR</name>
<dbReference type="SMART" id="SM00388">
    <property type="entry name" value="HisKA"/>
    <property type="match status" value="1"/>
</dbReference>
<dbReference type="InterPro" id="IPR005467">
    <property type="entry name" value="His_kinase_dom"/>
</dbReference>
<dbReference type="EMBL" id="LN890656">
    <property type="protein sequence ID" value="CUS05677.1"/>
    <property type="molecule type" value="Genomic_DNA"/>
</dbReference>
<dbReference type="InterPro" id="IPR035965">
    <property type="entry name" value="PAS-like_dom_sf"/>
</dbReference>
<organism evidence="7 8">
    <name type="scientific">Candidatus Promineifilum breve</name>
    <dbReference type="NCBI Taxonomy" id="1806508"/>
    <lineage>
        <taxon>Bacteria</taxon>
        <taxon>Bacillati</taxon>
        <taxon>Chloroflexota</taxon>
        <taxon>Ardenticatenia</taxon>
        <taxon>Candidatus Promineifilales</taxon>
        <taxon>Candidatus Promineifilaceae</taxon>
        <taxon>Candidatus Promineifilum</taxon>
    </lineage>
</organism>
<dbReference type="SUPFAM" id="SSF55785">
    <property type="entry name" value="PYP-like sensor domain (PAS domain)"/>
    <property type="match status" value="1"/>
</dbReference>
<keyword evidence="3" id="KW-0597">Phosphoprotein</keyword>
<proteinExistence type="predicted"/>
<dbReference type="Pfam" id="PF02518">
    <property type="entry name" value="HATPase_c"/>
    <property type="match status" value="1"/>
</dbReference>
<evidence type="ECO:0000256" key="1">
    <source>
        <dbReference type="ARBA" id="ARBA00000085"/>
    </source>
</evidence>
<keyword evidence="8" id="KW-1185">Reference proteome</keyword>
<dbReference type="InterPro" id="IPR036890">
    <property type="entry name" value="HATPase_C_sf"/>
</dbReference>
<dbReference type="InterPro" id="IPR004358">
    <property type="entry name" value="Sig_transdc_His_kin-like_C"/>
</dbReference>
<dbReference type="Gene3D" id="3.30.450.20">
    <property type="entry name" value="PAS domain"/>
    <property type="match status" value="1"/>
</dbReference>
<sequence length="368" mass="40454">MSSETAPLPHLDHTGVALNADARFRHVFAEGFDPILLTDYRGRILDGNRQALNFFGIDRRSFPQINIRDLHHPAEPLPDVNKLTGPGSMSFQSRVVAGRIHEGRPRQVTLNVEVRARRLTPGREGTWQWIYHDISSRVELDALREDLIAMLLHDLQSPLGNVISTLELLRMQVDGAQPDEMMLSLLDIASRSSGQLQRLIASLMDINRLEAGQPVGRQSAVPLAQLVAEAYDIEEPSFTRRGVGLESRVPAALPDLFVEPAVISRVLLNLFDNALKYSADGETITVDAHTIGDGMVLVAVSDRGAGIPREFREVIFDKFRRVKSDGSSKGLGLGLAFCRLAVEAHGGRIWVDDAPGGGARFNLTLPQA</sequence>
<evidence type="ECO:0000313" key="7">
    <source>
        <dbReference type="EMBL" id="CUS05677.1"/>
    </source>
</evidence>
<dbReference type="GO" id="GO:0000155">
    <property type="term" value="F:phosphorelay sensor kinase activity"/>
    <property type="evidence" value="ECO:0007669"/>
    <property type="project" value="InterPro"/>
</dbReference>
<feature type="domain" description="Histidine kinase" evidence="6">
    <location>
        <begin position="150"/>
        <end position="368"/>
    </location>
</feature>
<dbReference type="InterPro" id="IPR003661">
    <property type="entry name" value="HisK_dim/P_dom"/>
</dbReference>
<evidence type="ECO:0000256" key="2">
    <source>
        <dbReference type="ARBA" id="ARBA00012438"/>
    </source>
</evidence>
<evidence type="ECO:0000313" key="8">
    <source>
        <dbReference type="Proteomes" id="UP000215027"/>
    </source>
</evidence>
<dbReference type="CDD" id="cd00130">
    <property type="entry name" value="PAS"/>
    <property type="match status" value="1"/>
</dbReference>
<dbReference type="SMART" id="SM00387">
    <property type="entry name" value="HATPase_c"/>
    <property type="match status" value="1"/>
</dbReference>
<protein>
    <recommendedName>
        <fullName evidence="2">histidine kinase</fullName>
        <ecNumber evidence="2">2.7.13.3</ecNumber>
    </recommendedName>
</protein>
<comment type="catalytic activity">
    <reaction evidence="1">
        <text>ATP + protein L-histidine = ADP + protein N-phospho-L-histidine.</text>
        <dbReference type="EC" id="2.7.13.3"/>
    </reaction>
</comment>
<dbReference type="SUPFAM" id="SSF55874">
    <property type="entry name" value="ATPase domain of HSP90 chaperone/DNA topoisomerase II/histidine kinase"/>
    <property type="match status" value="1"/>
</dbReference>
<dbReference type="CDD" id="cd00075">
    <property type="entry name" value="HATPase"/>
    <property type="match status" value="1"/>
</dbReference>
<evidence type="ECO:0000256" key="4">
    <source>
        <dbReference type="ARBA" id="ARBA00022777"/>
    </source>
</evidence>
<keyword evidence="4 7" id="KW-0418">Kinase</keyword>
<accession>A0A170PJK3</accession>
<dbReference type="KEGG" id="pbf:CFX0092_B0143"/>
<dbReference type="Proteomes" id="UP000215027">
    <property type="component" value="Chromosome II"/>
</dbReference>
<dbReference type="PANTHER" id="PTHR43547:SF2">
    <property type="entry name" value="HYBRID SIGNAL TRANSDUCTION HISTIDINE KINASE C"/>
    <property type="match status" value="1"/>
</dbReference>
<dbReference type="CDD" id="cd00082">
    <property type="entry name" value="HisKA"/>
    <property type="match status" value="1"/>
</dbReference>
<dbReference type="PANTHER" id="PTHR43547">
    <property type="entry name" value="TWO-COMPONENT HISTIDINE KINASE"/>
    <property type="match status" value="1"/>
</dbReference>
<dbReference type="PROSITE" id="PS50109">
    <property type="entry name" value="HIS_KIN"/>
    <property type="match status" value="1"/>
</dbReference>
<dbReference type="InterPro" id="IPR000014">
    <property type="entry name" value="PAS"/>
</dbReference>